<feature type="compositionally biased region" description="Basic and acidic residues" evidence="9">
    <location>
        <begin position="302"/>
        <end position="315"/>
    </location>
</feature>
<evidence type="ECO:0000256" key="6">
    <source>
        <dbReference type="ARBA" id="ARBA00022989"/>
    </source>
</evidence>
<evidence type="ECO:0000256" key="3">
    <source>
        <dbReference type="ARBA" id="ARBA00022448"/>
    </source>
</evidence>
<name>A0A261GCL6_9BIFI</name>
<dbReference type="PANTHER" id="PTHR19139">
    <property type="entry name" value="AQUAPORIN TRANSPORTER"/>
    <property type="match status" value="1"/>
</dbReference>
<feature type="transmembrane region" description="Helical" evidence="10">
    <location>
        <begin position="9"/>
        <end position="30"/>
    </location>
</feature>
<evidence type="ECO:0000313" key="11">
    <source>
        <dbReference type="EMBL" id="OZG69154.1"/>
    </source>
</evidence>
<evidence type="ECO:0000256" key="4">
    <source>
        <dbReference type="ARBA" id="ARBA00022475"/>
    </source>
</evidence>
<dbReference type="OrthoDB" id="9807293at2"/>
<feature type="transmembrane region" description="Helical" evidence="10">
    <location>
        <begin position="88"/>
        <end position="109"/>
    </location>
</feature>
<feature type="region of interest" description="Disordered" evidence="9">
    <location>
        <begin position="294"/>
        <end position="329"/>
    </location>
</feature>
<dbReference type="GO" id="GO:0005886">
    <property type="term" value="C:plasma membrane"/>
    <property type="evidence" value="ECO:0007669"/>
    <property type="project" value="UniProtKB-SubCell"/>
</dbReference>
<comment type="similarity">
    <text evidence="2 8">Belongs to the MIP/aquaporin (TC 1.A.8) family.</text>
</comment>
<reference evidence="12 14" key="2">
    <citation type="submission" date="2020-10" db="EMBL/GenBank/DDBJ databases">
        <title>Genome sequencing of Bifidobacterium eulemuris_DSMZ_100216.</title>
        <authorList>
            <person name="Kim J."/>
        </authorList>
    </citation>
    <scope>NUCLEOTIDE SEQUENCE [LARGE SCALE GENOMIC DNA]</scope>
    <source>
        <strain evidence="12 14">DSM 100216</strain>
    </source>
</reference>
<accession>A0A261GCL6</accession>
<keyword evidence="6 10" id="KW-1133">Transmembrane helix</keyword>
<dbReference type="RefSeq" id="WP_094636191.1">
    <property type="nucleotide sequence ID" value="NZ_CP062938.1"/>
</dbReference>
<dbReference type="AlphaFoldDB" id="A0A261GCL6"/>
<keyword evidence="3 8" id="KW-0813">Transport</keyword>
<sequence>MEETKQQPLAIRVAAELAGSFLLCFAIYAYSTWGSAVFGINVVFAALATGLAYAAVTAIFSKVSGGQLNPAVTVAAVLTSKTKVLDGVLYVIAQVLGAIAAGFAVVSLIPTNETVTMNIWLPGAVNGFEEGSVSYSVLSQYGISFSVTLAIIIEVIAALLVVAAAMSSLGEHGESSDRHVVVMGLSYALAAAITYPVTGAGLNPARSTGIALAAQGQGLTQNPVSQLWVFWICPVLAAAVVALAMIATQMINDALSRPKPAVAVEGDDIEAPSDEMDFVETEGETVVEESVFAEEGSAVAESSHDEADAEVRDEQSDAQSDADEGVERH</sequence>
<evidence type="ECO:0000256" key="5">
    <source>
        <dbReference type="ARBA" id="ARBA00022692"/>
    </source>
</evidence>
<evidence type="ECO:0000313" key="14">
    <source>
        <dbReference type="Proteomes" id="UP000593943"/>
    </source>
</evidence>
<protein>
    <submittedName>
        <fullName evidence="12">Aquaporin</fullName>
    </submittedName>
    <submittedName>
        <fullName evidence="11">Transporter major intrinsic protein</fullName>
    </submittedName>
</protein>
<proteinExistence type="inferred from homology"/>
<feature type="transmembrane region" description="Helical" evidence="10">
    <location>
        <begin position="143"/>
        <end position="167"/>
    </location>
</feature>
<feature type="transmembrane region" description="Helical" evidence="10">
    <location>
        <begin position="228"/>
        <end position="247"/>
    </location>
</feature>
<dbReference type="InterPro" id="IPR034294">
    <property type="entry name" value="Aquaporin_transptr"/>
</dbReference>
<dbReference type="KEGG" id="beu:BE0216_01800"/>
<dbReference type="GO" id="GO:0015250">
    <property type="term" value="F:water channel activity"/>
    <property type="evidence" value="ECO:0007669"/>
    <property type="project" value="TreeGrafter"/>
</dbReference>
<dbReference type="Gene3D" id="1.20.1080.10">
    <property type="entry name" value="Glycerol uptake facilitator protein"/>
    <property type="match status" value="1"/>
</dbReference>
<evidence type="ECO:0000256" key="9">
    <source>
        <dbReference type="SAM" id="MobiDB-lite"/>
    </source>
</evidence>
<comment type="subcellular location">
    <subcellularLocation>
        <location evidence="1">Cell membrane</location>
        <topology evidence="1">Multi-pass membrane protein</topology>
    </subcellularLocation>
</comment>
<keyword evidence="4" id="KW-1003">Cell membrane</keyword>
<evidence type="ECO:0000256" key="10">
    <source>
        <dbReference type="SAM" id="Phobius"/>
    </source>
</evidence>
<dbReference type="SUPFAM" id="SSF81338">
    <property type="entry name" value="Aquaporin-like"/>
    <property type="match status" value="1"/>
</dbReference>
<evidence type="ECO:0000256" key="7">
    <source>
        <dbReference type="ARBA" id="ARBA00023136"/>
    </source>
</evidence>
<dbReference type="InterPro" id="IPR000425">
    <property type="entry name" value="MIP"/>
</dbReference>
<dbReference type="InterPro" id="IPR022357">
    <property type="entry name" value="MIP_CS"/>
</dbReference>
<reference evidence="11 13" key="1">
    <citation type="journal article" date="2017" name="BMC Genomics">
        <title>Comparative genomic and phylogenomic analyses of the Bifidobacteriaceae family.</title>
        <authorList>
            <person name="Lugli G.A."/>
            <person name="Milani C."/>
            <person name="Turroni F."/>
            <person name="Duranti S."/>
            <person name="Mancabelli L."/>
            <person name="Mangifesta M."/>
            <person name="Ferrario C."/>
            <person name="Modesto M."/>
            <person name="Mattarelli P."/>
            <person name="Jiri K."/>
            <person name="van Sinderen D."/>
            <person name="Ventura M."/>
        </authorList>
    </citation>
    <scope>NUCLEOTIDE SEQUENCE [LARGE SCALE GENOMIC DNA]</scope>
    <source>
        <strain evidence="11 13">DSM 100216</strain>
    </source>
</reference>
<evidence type="ECO:0000256" key="2">
    <source>
        <dbReference type="ARBA" id="ARBA00006175"/>
    </source>
</evidence>
<dbReference type="InterPro" id="IPR023271">
    <property type="entry name" value="Aquaporin-like"/>
</dbReference>
<dbReference type="PROSITE" id="PS00221">
    <property type="entry name" value="MIP"/>
    <property type="match status" value="1"/>
</dbReference>
<dbReference type="Proteomes" id="UP000216057">
    <property type="component" value="Unassembled WGS sequence"/>
</dbReference>
<dbReference type="EMBL" id="CP062938">
    <property type="protein sequence ID" value="QOL31331.1"/>
    <property type="molecule type" value="Genomic_DNA"/>
</dbReference>
<feature type="transmembrane region" description="Helical" evidence="10">
    <location>
        <begin position="179"/>
        <end position="197"/>
    </location>
</feature>
<evidence type="ECO:0000256" key="1">
    <source>
        <dbReference type="ARBA" id="ARBA00004651"/>
    </source>
</evidence>
<evidence type="ECO:0000256" key="8">
    <source>
        <dbReference type="RuleBase" id="RU000477"/>
    </source>
</evidence>
<keyword evidence="7 10" id="KW-0472">Membrane</keyword>
<dbReference type="PANTHER" id="PTHR19139:SF199">
    <property type="entry name" value="MIP17260P"/>
    <property type="match status" value="1"/>
</dbReference>
<gene>
    <name evidence="12" type="ORF">BE0216_01800</name>
    <name evidence="11" type="ORF">BEUL_0560</name>
</gene>
<evidence type="ECO:0000313" key="13">
    <source>
        <dbReference type="Proteomes" id="UP000216057"/>
    </source>
</evidence>
<feature type="compositionally biased region" description="Acidic residues" evidence="9">
    <location>
        <begin position="320"/>
        <end position="329"/>
    </location>
</feature>
<dbReference type="Pfam" id="PF00230">
    <property type="entry name" value="MIP"/>
    <property type="match status" value="1"/>
</dbReference>
<dbReference type="Proteomes" id="UP000593943">
    <property type="component" value="Chromosome"/>
</dbReference>
<dbReference type="PRINTS" id="PR00783">
    <property type="entry name" value="MINTRINSICP"/>
</dbReference>
<organism evidence="11 13">
    <name type="scientific">Bifidobacterium eulemuris</name>
    <dbReference type="NCBI Taxonomy" id="1765219"/>
    <lineage>
        <taxon>Bacteria</taxon>
        <taxon>Bacillati</taxon>
        <taxon>Actinomycetota</taxon>
        <taxon>Actinomycetes</taxon>
        <taxon>Bifidobacteriales</taxon>
        <taxon>Bifidobacteriaceae</taxon>
        <taxon>Bifidobacterium</taxon>
    </lineage>
</organism>
<dbReference type="EMBL" id="MWWZ01000004">
    <property type="protein sequence ID" value="OZG69154.1"/>
    <property type="molecule type" value="Genomic_DNA"/>
</dbReference>
<evidence type="ECO:0000313" key="12">
    <source>
        <dbReference type="EMBL" id="QOL31331.1"/>
    </source>
</evidence>
<keyword evidence="14" id="KW-1185">Reference proteome</keyword>
<feature type="transmembrane region" description="Helical" evidence="10">
    <location>
        <begin position="36"/>
        <end position="60"/>
    </location>
</feature>
<keyword evidence="5 8" id="KW-0812">Transmembrane</keyword>